<protein>
    <submittedName>
        <fullName evidence="1">Uncharacterized protein</fullName>
    </submittedName>
</protein>
<dbReference type="Proteomes" id="UP000499080">
    <property type="component" value="Unassembled WGS sequence"/>
</dbReference>
<name>A0A4Y2A1L3_ARAVE</name>
<reference evidence="1 2" key="1">
    <citation type="journal article" date="2019" name="Sci. Rep.">
        <title>Orb-weaving spider Araneus ventricosus genome elucidates the spidroin gene catalogue.</title>
        <authorList>
            <person name="Kono N."/>
            <person name="Nakamura H."/>
            <person name="Ohtoshi R."/>
            <person name="Moran D.A.P."/>
            <person name="Shinohara A."/>
            <person name="Yoshida Y."/>
            <person name="Fujiwara M."/>
            <person name="Mori M."/>
            <person name="Tomita M."/>
            <person name="Arakawa K."/>
        </authorList>
    </citation>
    <scope>NUCLEOTIDE SEQUENCE [LARGE SCALE GENOMIC DNA]</scope>
</reference>
<accession>A0A4Y2A1L3</accession>
<organism evidence="1 2">
    <name type="scientific">Araneus ventricosus</name>
    <name type="common">Orbweaver spider</name>
    <name type="synonym">Epeira ventricosa</name>
    <dbReference type="NCBI Taxonomy" id="182803"/>
    <lineage>
        <taxon>Eukaryota</taxon>
        <taxon>Metazoa</taxon>
        <taxon>Ecdysozoa</taxon>
        <taxon>Arthropoda</taxon>
        <taxon>Chelicerata</taxon>
        <taxon>Arachnida</taxon>
        <taxon>Araneae</taxon>
        <taxon>Araneomorphae</taxon>
        <taxon>Entelegynae</taxon>
        <taxon>Araneoidea</taxon>
        <taxon>Araneidae</taxon>
        <taxon>Araneus</taxon>
    </lineage>
</organism>
<sequence length="98" mass="11108">MTADHPCICEMLSQQLLYTTIKVRRFAILHENDVLKASTLLKLRDYKILQHITVPFSCDGTGLDSICSYLLKLRSSDKGSRKTTPYCNFVRMQGLVPG</sequence>
<evidence type="ECO:0000313" key="1">
    <source>
        <dbReference type="EMBL" id="GBL73711.1"/>
    </source>
</evidence>
<dbReference type="AlphaFoldDB" id="A0A4Y2A1L3"/>
<keyword evidence="2" id="KW-1185">Reference proteome</keyword>
<proteinExistence type="predicted"/>
<gene>
    <name evidence="1" type="ORF">AVEN_230700_1</name>
</gene>
<evidence type="ECO:0000313" key="2">
    <source>
        <dbReference type="Proteomes" id="UP000499080"/>
    </source>
</evidence>
<comment type="caution">
    <text evidence="1">The sequence shown here is derived from an EMBL/GenBank/DDBJ whole genome shotgun (WGS) entry which is preliminary data.</text>
</comment>
<dbReference type="EMBL" id="BGPR01000004">
    <property type="protein sequence ID" value="GBL73711.1"/>
    <property type="molecule type" value="Genomic_DNA"/>
</dbReference>